<sequence length="539" mass="60477">MGGSSKNNFDSDTSTGSDFQYYGLEMVEKRKNAKTIIYKTPDRVIPVVFLPGVMGSNLMNKEIDGDSIWRLDSIPSTFVWTTRGPAQRGKLLDPSNTFVDPRGEVQEESMKERRLFGSRKDRGWGEVGYMSYGEFLPWLQKVLNDNDEKQENQQTGNGKLTAREKLENYNLNAEVGETNLTTDEVNTSYKYLFPVHAAGYNWLASNAESATNLSIRIKKIINDYNSRGMKCEKVILVTHSMGGLVARHYSEMLKGNNGDSFVLGIVHGVMPDLGSPMAYKRMKMGEAGTTGLVIGANGAEMTAVLANAPGPLQLLPGVSYGMGWLHIEGKKELVPESNPYTEIYTNRTAWWALREERFISSNIDNPNLINNEWFSYKDIINFKVKSFIEELSGHYHKNTYAFYGNDGEKYPSYAEVFWKDISSEKNSSLDDSKLVDEGVIFYPGDINNQTTRYIGLITKNDGNVYKKFEFMPPKDPGDGTVPLCAAVIHSSNLKSQIGLSIDHEGAYKKFGDVIDSRLFSLRSIIKIAYEVKKTSLAYV</sequence>
<dbReference type="PANTHER" id="PTHR11440">
    <property type="entry name" value="LECITHIN-CHOLESTEROL ACYLTRANSFERASE-RELATED"/>
    <property type="match status" value="1"/>
</dbReference>
<name>A0A6M2BA32_9GAMM</name>
<reference evidence="1 2" key="1">
    <citation type="submission" date="2020-01" db="EMBL/GenBank/DDBJ databases">
        <authorList>
            <person name="Lee S.D."/>
        </authorList>
    </citation>
    <scope>NUCLEOTIDE SEQUENCE [LARGE SCALE GENOMIC DNA]</scope>
    <source>
        <strain evidence="1 2">Lac-M11</strain>
    </source>
</reference>
<gene>
    <name evidence="1" type="ORF">GW579_23245</name>
</gene>
<evidence type="ECO:0008006" key="3">
    <source>
        <dbReference type="Google" id="ProtNLM"/>
    </source>
</evidence>
<dbReference type="AlphaFoldDB" id="A0A6M2BA32"/>
<organism evidence="1 2">
    <name type="scientific">Rahnella contaminans</name>
    <dbReference type="NCBI Taxonomy" id="2703882"/>
    <lineage>
        <taxon>Bacteria</taxon>
        <taxon>Pseudomonadati</taxon>
        <taxon>Pseudomonadota</taxon>
        <taxon>Gammaproteobacteria</taxon>
        <taxon>Enterobacterales</taxon>
        <taxon>Yersiniaceae</taxon>
        <taxon>Rahnella</taxon>
    </lineage>
</organism>
<reference evidence="1 2" key="2">
    <citation type="submission" date="2020-03" db="EMBL/GenBank/DDBJ databases">
        <title>Rahnella aceri sp. nov., isoated from traditional Jeju Makgeolli.</title>
        <authorList>
            <person name="Kim I.S."/>
            <person name="Jeon D."/>
        </authorList>
    </citation>
    <scope>NUCLEOTIDE SEQUENCE [LARGE SCALE GENOMIC DNA]</scope>
    <source>
        <strain evidence="1 2">Lac-M11</strain>
    </source>
</reference>
<evidence type="ECO:0000313" key="1">
    <source>
        <dbReference type="EMBL" id="NGX89998.1"/>
    </source>
</evidence>
<dbReference type="Proteomes" id="UP000476696">
    <property type="component" value="Unassembled WGS sequence"/>
</dbReference>
<evidence type="ECO:0000313" key="2">
    <source>
        <dbReference type="Proteomes" id="UP000476696"/>
    </source>
</evidence>
<comment type="caution">
    <text evidence="1">The sequence shown here is derived from an EMBL/GenBank/DDBJ whole genome shotgun (WGS) entry which is preliminary data.</text>
</comment>
<dbReference type="SUPFAM" id="SSF53474">
    <property type="entry name" value="alpha/beta-Hydrolases"/>
    <property type="match status" value="1"/>
</dbReference>
<dbReference type="GO" id="GO:0008374">
    <property type="term" value="F:O-acyltransferase activity"/>
    <property type="evidence" value="ECO:0007669"/>
    <property type="project" value="InterPro"/>
</dbReference>
<dbReference type="InterPro" id="IPR003386">
    <property type="entry name" value="LACT/PDAT_acylTrfase"/>
</dbReference>
<keyword evidence="2" id="KW-1185">Reference proteome</keyword>
<protein>
    <recommendedName>
        <fullName evidence="3">PGAP1-like protein</fullName>
    </recommendedName>
</protein>
<dbReference type="GO" id="GO:0006629">
    <property type="term" value="P:lipid metabolic process"/>
    <property type="evidence" value="ECO:0007669"/>
    <property type="project" value="InterPro"/>
</dbReference>
<accession>A0A6M2BA32</accession>
<dbReference type="EMBL" id="JAADJS010000009">
    <property type="protein sequence ID" value="NGX89998.1"/>
    <property type="molecule type" value="Genomic_DNA"/>
</dbReference>
<dbReference type="Pfam" id="PF02450">
    <property type="entry name" value="LCAT"/>
    <property type="match status" value="1"/>
</dbReference>
<dbReference type="RefSeq" id="WP_165062136.1">
    <property type="nucleotide sequence ID" value="NZ_JAADJS010000009.1"/>
</dbReference>
<proteinExistence type="predicted"/>
<dbReference type="Gene3D" id="3.40.50.1820">
    <property type="entry name" value="alpha/beta hydrolase"/>
    <property type="match status" value="1"/>
</dbReference>
<dbReference type="InterPro" id="IPR029058">
    <property type="entry name" value="AB_hydrolase_fold"/>
</dbReference>